<reference evidence="1 2" key="1">
    <citation type="submission" date="2019-03" db="EMBL/GenBank/DDBJ databases">
        <title>Roseomonas sp. a novel Roseomonas species isolated from Sea whip Gorgonian.</title>
        <authorList>
            <person name="Li F."/>
            <person name="Pan X."/>
            <person name="Huang S."/>
            <person name="Li Z."/>
            <person name="Meng B."/>
        </authorList>
    </citation>
    <scope>NUCLEOTIDE SEQUENCE [LARGE SCALE GENOMIC DNA]</scope>
    <source>
        <strain evidence="1 2">M0104</strain>
    </source>
</reference>
<gene>
    <name evidence="1" type="ORF">E0493_07300</name>
</gene>
<dbReference type="EMBL" id="SNVJ01000005">
    <property type="protein sequence ID" value="MXP63159.1"/>
    <property type="molecule type" value="Genomic_DNA"/>
</dbReference>
<name>A0A845BI92_9PROT</name>
<sequence length="217" mass="24554">MRDSGQPELTYRSLDDLVRRRLRTWPQRPPGALDSPKQRGIWMRARPGEADTSTHPFLRLPGSNRLRTLPDGLWLHFSPDPADAYCDILCIEACSTLQNLLDKRSRFAPSTTSLLTVCPVPWLTAPLDPGSDKPRWQHIKLLRQQPVEPLVLPVRDVRVLYGLKTRQYDGFARTQMPQAHEYFCPMDALTDEQGASNPAMQALIARASGAANFMRLP</sequence>
<proteinExistence type="predicted"/>
<evidence type="ECO:0000313" key="1">
    <source>
        <dbReference type="EMBL" id="MXP63159.1"/>
    </source>
</evidence>
<comment type="caution">
    <text evidence="1">The sequence shown here is derived from an EMBL/GenBank/DDBJ whole genome shotgun (WGS) entry which is preliminary data.</text>
</comment>
<evidence type="ECO:0000313" key="2">
    <source>
        <dbReference type="Proteomes" id="UP000460715"/>
    </source>
</evidence>
<organism evidence="1 2">
    <name type="scientific">Teichococcus coralli</name>
    <dbReference type="NCBI Taxonomy" id="2545983"/>
    <lineage>
        <taxon>Bacteria</taxon>
        <taxon>Pseudomonadati</taxon>
        <taxon>Pseudomonadota</taxon>
        <taxon>Alphaproteobacteria</taxon>
        <taxon>Acetobacterales</taxon>
        <taxon>Roseomonadaceae</taxon>
        <taxon>Roseomonas</taxon>
    </lineage>
</organism>
<dbReference type="AlphaFoldDB" id="A0A845BI92"/>
<dbReference type="Proteomes" id="UP000460715">
    <property type="component" value="Unassembled WGS sequence"/>
</dbReference>
<dbReference type="OrthoDB" id="7375158at2"/>
<accession>A0A845BI92</accession>
<keyword evidence="2" id="KW-1185">Reference proteome</keyword>
<protein>
    <submittedName>
        <fullName evidence="1">Uncharacterized protein</fullName>
    </submittedName>
</protein>